<keyword evidence="2" id="KW-0677">Repeat</keyword>
<proteinExistence type="predicted"/>
<dbReference type="GO" id="GO:0043531">
    <property type="term" value="F:ADP binding"/>
    <property type="evidence" value="ECO:0007669"/>
    <property type="project" value="InterPro"/>
</dbReference>
<evidence type="ECO:0000259" key="4">
    <source>
        <dbReference type="Pfam" id="PF23282"/>
    </source>
</evidence>
<dbReference type="Gene3D" id="1.10.8.430">
    <property type="entry name" value="Helical domain of apoptotic protease-activating factors"/>
    <property type="match status" value="1"/>
</dbReference>
<dbReference type="SUPFAM" id="SSF52540">
    <property type="entry name" value="P-loop containing nucleoside triphosphate hydrolases"/>
    <property type="match status" value="1"/>
</dbReference>
<dbReference type="AlphaFoldDB" id="A0A5N6P2M3"/>
<dbReference type="Pfam" id="PF00931">
    <property type="entry name" value="NB-ARC"/>
    <property type="match status" value="1"/>
</dbReference>
<dbReference type="InterPro" id="IPR042197">
    <property type="entry name" value="Apaf_helical"/>
</dbReference>
<dbReference type="PANTHER" id="PTHR11017">
    <property type="entry name" value="LEUCINE-RICH REPEAT-CONTAINING PROTEIN"/>
    <property type="match status" value="1"/>
</dbReference>
<evidence type="ECO:0000256" key="1">
    <source>
        <dbReference type="ARBA" id="ARBA00022614"/>
    </source>
</evidence>
<dbReference type="SUPFAM" id="SSF52058">
    <property type="entry name" value="L domain-like"/>
    <property type="match status" value="1"/>
</dbReference>
<dbReference type="InterPro" id="IPR044974">
    <property type="entry name" value="Disease_R_plants"/>
</dbReference>
<protein>
    <submittedName>
        <fullName evidence="5">Uncharacterized protein</fullName>
    </submittedName>
</protein>
<keyword evidence="6" id="KW-1185">Reference proteome</keyword>
<reference evidence="5 6" key="1">
    <citation type="submission" date="2019-05" db="EMBL/GenBank/DDBJ databases">
        <title>Mikania micrantha, genome provides insights into the molecular mechanism of rapid growth.</title>
        <authorList>
            <person name="Liu B."/>
        </authorList>
    </citation>
    <scope>NUCLEOTIDE SEQUENCE [LARGE SCALE GENOMIC DNA]</scope>
    <source>
        <strain evidence="5">NLD-2019</strain>
        <tissue evidence="5">Leaf</tissue>
    </source>
</reference>
<evidence type="ECO:0000259" key="3">
    <source>
        <dbReference type="Pfam" id="PF00931"/>
    </source>
</evidence>
<feature type="domain" description="NB-ARC" evidence="3">
    <location>
        <begin position="168"/>
        <end position="346"/>
    </location>
</feature>
<dbReference type="InterPro" id="IPR032675">
    <property type="entry name" value="LRR_dom_sf"/>
</dbReference>
<dbReference type="Proteomes" id="UP000326396">
    <property type="component" value="Linkage Group LG15"/>
</dbReference>
<dbReference type="Gene3D" id="3.80.10.10">
    <property type="entry name" value="Ribonuclease Inhibitor"/>
    <property type="match status" value="1"/>
</dbReference>
<dbReference type="Pfam" id="PF23282">
    <property type="entry name" value="WHD_ROQ1"/>
    <property type="match status" value="1"/>
</dbReference>
<evidence type="ECO:0000256" key="2">
    <source>
        <dbReference type="ARBA" id="ARBA00022737"/>
    </source>
</evidence>
<dbReference type="GO" id="GO:0006952">
    <property type="term" value="P:defense response"/>
    <property type="evidence" value="ECO:0007669"/>
    <property type="project" value="InterPro"/>
</dbReference>
<comment type="caution">
    <text evidence="5">The sequence shown here is derived from an EMBL/GenBank/DDBJ whole genome shotgun (WGS) entry which is preliminary data.</text>
</comment>
<accession>A0A5N6P2M3</accession>
<dbReference type="Gene3D" id="3.40.50.300">
    <property type="entry name" value="P-loop containing nucleotide triphosphate hydrolases"/>
    <property type="match status" value="1"/>
</dbReference>
<sequence length="594" mass="68429">MMTAPARVWSSKDLVFHILARQKDCNTGQDALLFPSYRSEPFLRCMLLFYDYCETLLEFYYLVVIANLINLCMSLNWEHQQMQHRFGERHYYVLLTPMAETDADKRSQFAKKMESWKMALTQVADLKGRNAKGRKETEFIKEVVADIHRRLRVPLSNTLPRLIGMDYEIEFISSWLTDGSCHTVDTLTVVGMSGIGKTSLARHVFGLHSSNFDKCSFIEGINARCKENINGMLDLQRQVFGDISKNIPLQVHNVSIYASKIKNALAHKKVLLVLDDVGCLDQLDALLGNEAFHKGSKIIITTKDASLTERCALFDLPIQPKHKKVSLNGLSKAKSLQLLCIHAFKSHKPEEAYKEATKKLVKYCQGHPLALEVLGRSLQKRDVVYWEDCIKVLKKEPHSHVNKALKMSFDALLFENDKEYGITNLIERCLLSISWNNKLEMHSLVQEMGRDLVRQESPDRPWERSRLWCHEESFKVLEQKQGTRNIVGLSLDMRMLEKEKLSGSLQLKTEALSKMDKLKFLQLNHVKVNGSYENVSKELRWLSMHGFHFKSIPSELPLEKLVVLDMSYSKIESFDMSYNSSQRFASRLKVIKIF</sequence>
<evidence type="ECO:0000313" key="6">
    <source>
        <dbReference type="Proteomes" id="UP000326396"/>
    </source>
</evidence>
<gene>
    <name evidence="5" type="ORF">E3N88_13785</name>
</gene>
<dbReference type="PANTHER" id="PTHR11017:SF313">
    <property type="entry name" value="TIR DOMAIN, P-LOOP CONTAINING NUCLEOSIDE TRIPHOSPHATE HYDROLASE"/>
    <property type="match status" value="1"/>
</dbReference>
<dbReference type="EMBL" id="SZYD01000007">
    <property type="protein sequence ID" value="KAD5802425.1"/>
    <property type="molecule type" value="Genomic_DNA"/>
</dbReference>
<dbReference type="InterPro" id="IPR027417">
    <property type="entry name" value="P-loop_NTPase"/>
</dbReference>
<keyword evidence="1" id="KW-0433">Leucine-rich repeat</keyword>
<evidence type="ECO:0000313" key="5">
    <source>
        <dbReference type="EMBL" id="KAD5802425.1"/>
    </source>
</evidence>
<dbReference type="PRINTS" id="PR00364">
    <property type="entry name" value="DISEASERSIST"/>
</dbReference>
<dbReference type="InterPro" id="IPR002182">
    <property type="entry name" value="NB-ARC"/>
</dbReference>
<dbReference type="InterPro" id="IPR058192">
    <property type="entry name" value="WHD_ROQ1-like"/>
</dbReference>
<dbReference type="OrthoDB" id="1357022at2759"/>
<name>A0A5N6P2M3_9ASTR</name>
<feature type="domain" description="Disease resistance protein Roq1-like winged-helix" evidence="4">
    <location>
        <begin position="417"/>
        <end position="457"/>
    </location>
</feature>
<organism evidence="5 6">
    <name type="scientific">Mikania micrantha</name>
    <name type="common">bitter vine</name>
    <dbReference type="NCBI Taxonomy" id="192012"/>
    <lineage>
        <taxon>Eukaryota</taxon>
        <taxon>Viridiplantae</taxon>
        <taxon>Streptophyta</taxon>
        <taxon>Embryophyta</taxon>
        <taxon>Tracheophyta</taxon>
        <taxon>Spermatophyta</taxon>
        <taxon>Magnoliopsida</taxon>
        <taxon>eudicotyledons</taxon>
        <taxon>Gunneridae</taxon>
        <taxon>Pentapetalae</taxon>
        <taxon>asterids</taxon>
        <taxon>campanulids</taxon>
        <taxon>Asterales</taxon>
        <taxon>Asteraceae</taxon>
        <taxon>Asteroideae</taxon>
        <taxon>Heliantheae alliance</taxon>
        <taxon>Eupatorieae</taxon>
        <taxon>Mikania</taxon>
    </lineage>
</organism>